<keyword evidence="4" id="KW-1185">Reference proteome</keyword>
<comment type="similarity">
    <text evidence="1">Belongs to the universal stress protein A family.</text>
</comment>
<dbReference type="STRING" id="1082479.SAMN05216241_1038"/>
<dbReference type="PANTHER" id="PTHR46268">
    <property type="entry name" value="STRESS RESPONSE PROTEIN NHAX"/>
    <property type="match status" value="1"/>
</dbReference>
<dbReference type="InterPro" id="IPR006016">
    <property type="entry name" value="UspA"/>
</dbReference>
<evidence type="ECO:0000259" key="2">
    <source>
        <dbReference type="Pfam" id="PF00582"/>
    </source>
</evidence>
<evidence type="ECO:0000256" key="1">
    <source>
        <dbReference type="ARBA" id="ARBA00008791"/>
    </source>
</evidence>
<dbReference type="Proteomes" id="UP000199415">
    <property type="component" value="Unassembled WGS sequence"/>
</dbReference>
<dbReference type="OrthoDB" id="5564966at2"/>
<dbReference type="EMBL" id="FNCE01000003">
    <property type="protein sequence ID" value="SDF88038.1"/>
    <property type="molecule type" value="Genomic_DNA"/>
</dbReference>
<reference evidence="3 4" key="1">
    <citation type="submission" date="2016-10" db="EMBL/GenBank/DDBJ databases">
        <authorList>
            <person name="de Groot N.N."/>
        </authorList>
    </citation>
    <scope>NUCLEOTIDE SEQUENCE [LARGE SCALE GENOMIC DNA]</scope>
    <source>
        <strain evidence="3 4">DSM 25584</strain>
    </source>
</reference>
<dbReference type="PRINTS" id="PR01438">
    <property type="entry name" value="UNVRSLSTRESS"/>
</dbReference>
<dbReference type="SUPFAM" id="SSF52402">
    <property type="entry name" value="Adenine nucleotide alpha hydrolases-like"/>
    <property type="match status" value="1"/>
</dbReference>
<dbReference type="InterPro" id="IPR014729">
    <property type="entry name" value="Rossmann-like_a/b/a_fold"/>
</dbReference>
<proteinExistence type="inferred from homology"/>
<name>A0A1G7PP74_9PROT</name>
<feature type="domain" description="UspA" evidence="2">
    <location>
        <begin position="3"/>
        <end position="175"/>
    </location>
</feature>
<evidence type="ECO:0000313" key="4">
    <source>
        <dbReference type="Proteomes" id="UP000199415"/>
    </source>
</evidence>
<organism evidence="3 4">
    <name type="scientific">Limimonas halophila</name>
    <dbReference type="NCBI Taxonomy" id="1082479"/>
    <lineage>
        <taxon>Bacteria</taxon>
        <taxon>Pseudomonadati</taxon>
        <taxon>Pseudomonadota</taxon>
        <taxon>Alphaproteobacteria</taxon>
        <taxon>Rhodospirillales</taxon>
        <taxon>Rhodovibrionaceae</taxon>
        <taxon>Limimonas</taxon>
    </lineage>
</organism>
<protein>
    <submittedName>
        <fullName evidence="3">Nucleotide-binding universal stress protein, UspA family</fullName>
    </submittedName>
</protein>
<dbReference type="Gene3D" id="3.40.50.620">
    <property type="entry name" value="HUPs"/>
    <property type="match status" value="1"/>
</dbReference>
<dbReference type="CDD" id="cd00293">
    <property type="entry name" value="USP-like"/>
    <property type="match status" value="1"/>
</dbReference>
<sequence>MSYKRILVAVDGSANAARALSAATDLAKQWDSRIVLVHAVMSGALPKELLEWARVEYGVDTRQEAEPQVDMPGFGRLGVVTHEQVSRAPYHTRVALGRAVLQDAEHRAHNDGVRDTRVLLEDGEPAEVIRHAVDSEKPDLIVMGTRGLGTWRGMLAGSVSQKVIGLHTVPTLLIP</sequence>
<dbReference type="AlphaFoldDB" id="A0A1G7PP74"/>
<dbReference type="RefSeq" id="WP_090019156.1">
    <property type="nucleotide sequence ID" value="NZ_FNCE01000003.1"/>
</dbReference>
<dbReference type="InterPro" id="IPR006015">
    <property type="entry name" value="Universal_stress_UspA"/>
</dbReference>
<gene>
    <name evidence="3" type="ORF">SAMN05216241_1038</name>
</gene>
<dbReference type="Pfam" id="PF00582">
    <property type="entry name" value="Usp"/>
    <property type="match status" value="1"/>
</dbReference>
<accession>A0A1G7PP74</accession>
<evidence type="ECO:0000313" key="3">
    <source>
        <dbReference type="EMBL" id="SDF88038.1"/>
    </source>
</evidence>
<dbReference type="PANTHER" id="PTHR46268:SF15">
    <property type="entry name" value="UNIVERSAL STRESS PROTEIN HP_0031"/>
    <property type="match status" value="1"/>
</dbReference>